<dbReference type="Proteomes" id="UP000050356">
    <property type="component" value="Unassembled WGS sequence"/>
</dbReference>
<reference evidence="1 2" key="1">
    <citation type="submission" date="2015-09" db="EMBL/GenBank/DDBJ databases">
        <title>Genome announcement of multiple Pseudomonas syringae strains.</title>
        <authorList>
            <person name="Thakur S."/>
            <person name="Wang P.W."/>
            <person name="Gong Y."/>
            <person name="Weir B.S."/>
            <person name="Guttman D.S."/>
        </authorList>
    </citation>
    <scope>NUCLEOTIDE SEQUENCE [LARGE SCALE GENOMIC DNA]</scope>
    <source>
        <strain evidence="1 2">ICMP17524</strain>
    </source>
</reference>
<organism evidence="1 2">
    <name type="scientific">Pseudomonas syringae pv. cerasicola</name>
    <dbReference type="NCBI Taxonomy" id="264451"/>
    <lineage>
        <taxon>Bacteria</taxon>
        <taxon>Pseudomonadati</taxon>
        <taxon>Pseudomonadota</taxon>
        <taxon>Gammaproteobacteria</taxon>
        <taxon>Pseudomonadales</taxon>
        <taxon>Pseudomonadaceae</taxon>
        <taxon>Pseudomonas</taxon>
        <taxon>Pseudomonas syringae</taxon>
    </lineage>
</organism>
<protein>
    <submittedName>
        <fullName evidence="1">Uncharacterized protein</fullName>
    </submittedName>
</protein>
<evidence type="ECO:0000313" key="2">
    <source>
        <dbReference type="Proteomes" id="UP000050356"/>
    </source>
</evidence>
<comment type="caution">
    <text evidence="1">The sequence shown here is derived from an EMBL/GenBank/DDBJ whole genome shotgun (WGS) entry which is preliminary data.</text>
</comment>
<dbReference type="EMBL" id="LJQA01000015">
    <property type="protein sequence ID" value="KPX02251.1"/>
    <property type="molecule type" value="Genomic_DNA"/>
</dbReference>
<dbReference type="AlphaFoldDB" id="A0A0P9NGU2"/>
<name>A0A0P9NGU2_PSESX</name>
<accession>A0A0P9NGU2</accession>
<gene>
    <name evidence="1" type="ORF">ALO50_102663</name>
</gene>
<sequence length="42" mass="4575">MRSERCSTAQSVAKRITTRGAGKIIKPGKIISKTVSRFLLLA</sequence>
<proteinExistence type="predicted"/>
<dbReference type="PATRIC" id="fig|264451.4.peg.2866"/>
<evidence type="ECO:0000313" key="1">
    <source>
        <dbReference type="EMBL" id="KPX02251.1"/>
    </source>
</evidence>